<dbReference type="EMBL" id="BGZK01000042">
    <property type="protein sequence ID" value="GBP10754.1"/>
    <property type="molecule type" value="Genomic_DNA"/>
</dbReference>
<keyword evidence="2" id="KW-1185">Reference proteome</keyword>
<comment type="caution">
    <text evidence="1">The sequence shown here is derived from an EMBL/GenBank/DDBJ whole genome shotgun (WGS) entry which is preliminary data.</text>
</comment>
<organism evidence="1 2">
    <name type="scientific">Eumeta variegata</name>
    <name type="common">Bagworm moth</name>
    <name type="synonym">Eumeta japonica</name>
    <dbReference type="NCBI Taxonomy" id="151549"/>
    <lineage>
        <taxon>Eukaryota</taxon>
        <taxon>Metazoa</taxon>
        <taxon>Ecdysozoa</taxon>
        <taxon>Arthropoda</taxon>
        <taxon>Hexapoda</taxon>
        <taxon>Insecta</taxon>
        <taxon>Pterygota</taxon>
        <taxon>Neoptera</taxon>
        <taxon>Endopterygota</taxon>
        <taxon>Lepidoptera</taxon>
        <taxon>Glossata</taxon>
        <taxon>Ditrysia</taxon>
        <taxon>Tineoidea</taxon>
        <taxon>Psychidae</taxon>
        <taxon>Oiketicinae</taxon>
        <taxon>Eumeta</taxon>
    </lineage>
</organism>
<dbReference type="AlphaFoldDB" id="A0A4C1T9E6"/>
<proteinExistence type="predicted"/>
<gene>
    <name evidence="1" type="ORF">EVAR_6308_1</name>
</gene>
<dbReference type="Proteomes" id="UP000299102">
    <property type="component" value="Unassembled WGS sequence"/>
</dbReference>
<accession>A0A4C1T9E6</accession>
<evidence type="ECO:0000313" key="2">
    <source>
        <dbReference type="Proteomes" id="UP000299102"/>
    </source>
</evidence>
<protein>
    <submittedName>
        <fullName evidence="1">Uncharacterized protein</fullName>
    </submittedName>
</protein>
<evidence type="ECO:0000313" key="1">
    <source>
        <dbReference type="EMBL" id="GBP10754.1"/>
    </source>
</evidence>
<name>A0A4C1T9E6_EUMVA</name>
<reference evidence="1 2" key="1">
    <citation type="journal article" date="2019" name="Commun. Biol.">
        <title>The bagworm genome reveals a unique fibroin gene that provides high tensile strength.</title>
        <authorList>
            <person name="Kono N."/>
            <person name="Nakamura H."/>
            <person name="Ohtoshi R."/>
            <person name="Tomita M."/>
            <person name="Numata K."/>
            <person name="Arakawa K."/>
        </authorList>
    </citation>
    <scope>NUCLEOTIDE SEQUENCE [LARGE SCALE GENOMIC DNA]</scope>
</reference>
<sequence>MLGWTVDVRNSCVPIEVIVIRRHSSGVNTIAPSTSLFLCDINPLYQYKGHFGIIEILSNSTGFLAIMISHASKSALLQERAL</sequence>